<evidence type="ECO:0000256" key="1">
    <source>
        <dbReference type="ARBA" id="ARBA00010556"/>
    </source>
</evidence>
<keyword evidence="5" id="KW-1185">Reference proteome</keyword>
<dbReference type="SUPFAM" id="SSF49464">
    <property type="entry name" value="Carboxypeptidase regulatory domain-like"/>
    <property type="match status" value="1"/>
</dbReference>
<proteinExistence type="inferred from homology"/>
<evidence type="ECO:0000256" key="2">
    <source>
        <dbReference type="SAM" id="Phobius"/>
    </source>
</evidence>
<dbReference type="InterPro" id="IPR008969">
    <property type="entry name" value="CarboxyPept-like_regulatory"/>
</dbReference>
<keyword evidence="2" id="KW-1133">Transmembrane helix</keyword>
<evidence type="ECO:0000313" key="4">
    <source>
        <dbReference type="EMBL" id="TCC89279.1"/>
    </source>
</evidence>
<protein>
    <recommendedName>
        <fullName evidence="3">Alpha-2-macroglobulin domain-containing protein</fullName>
    </recommendedName>
</protein>
<dbReference type="InterPro" id="IPR041246">
    <property type="entry name" value="Bact_MG10"/>
</dbReference>
<feature type="transmembrane region" description="Helical" evidence="2">
    <location>
        <begin position="37"/>
        <end position="59"/>
    </location>
</feature>
<organism evidence="4 5">
    <name type="scientific">Pedobacter frigiditerrae</name>
    <dbReference type="NCBI Taxonomy" id="2530452"/>
    <lineage>
        <taxon>Bacteria</taxon>
        <taxon>Pseudomonadati</taxon>
        <taxon>Bacteroidota</taxon>
        <taxon>Sphingobacteriia</taxon>
        <taxon>Sphingobacteriales</taxon>
        <taxon>Sphingobacteriaceae</taxon>
        <taxon>Pedobacter</taxon>
    </lineage>
</organism>
<comment type="similarity">
    <text evidence="1">Belongs to the protease inhibitor I39 (alpha-2-macroglobulin) family. Bacterial alpha-2-macroglobulin subfamily.</text>
</comment>
<dbReference type="InterPro" id="IPR002890">
    <property type="entry name" value="MG2"/>
</dbReference>
<dbReference type="InterPro" id="IPR008930">
    <property type="entry name" value="Terpenoid_cyclase/PrenylTrfase"/>
</dbReference>
<dbReference type="InterPro" id="IPR001599">
    <property type="entry name" value="Macroglobln_a2"/>
</dbReference>
<name>A0A4R0MQT9_9SPHI</name>
<dbReference type="OrthoDB" id="9767116at2"/>
<keyword evidence="2" id="KW-0812">Transmembrane</keyword>
<evidence type="ECO:0000259" key="3">
    <source>
        <dbReference type="SMART" id="SM01360"/>
    </source>
</evidence>
<dbReference type="InterPro" id="IPR051802">
    <property type="entry name" value="YfhM-like"/>
</dbReference>
<dbReference type="Pfam" id="PF01835">
    <property type="entry name" value="MG2"/>
    <property type="match status" value="1"/>
</dbReference>
<dbReference type="EMBL" id="SJSK01000004">
    <property type="protein sequence ID" value="TCC89279.1"/>
    <property type="molecule type" value="Genomic_DNA"/>
</dbReference>
<gene>
    <name evidence="4" type="ORF">EZ428_16420</name>
</gene>
<sequence>MSDTCFILFRSSNYQLNLITKNYIRLNFITKSKVKPFVVIDIFSMTLSNLYFVGLKLFYGNLYQTPSTNKTLLMKMLLRFSFLLICSLLLNSSVFSQKYTIDDFYKVDSIANQAKPKDALALIEKMSAQAREDGNSPLLIKAVIYKMIFQSYLEENAFDKILVDLRKDISLAKQPEKSILQSLLAETYWKFYQQNQWKISQRTNVSANIGDDINTWSIAKLTEETTKNYLASLTETKLLQNTKVDFLDNVLAGDKYNRSFRPTLYDLLAHRALDVFVNSQLTLTQAETENIDFNDPIWYADRKRFINTNLPQSDSTTFNISALQIFKNLISFHTYGDNSTALADVDLRRMKFIYTRNNSPENQELYYKALQSLANKTENSEVYADILYELALVHKNGQLSIDTNKQNLVKSIELINKAIKAYPKSIGAKNAENLAKQITSKELNTKIKQYNLPNKPAQIYFSYKNVDTIYLKLYKKSLEDNSFNNLSDKQKFLQFLAKRKSLKEWFIVVAKSNDYQNHTLVDKIDGLPFGNYIIIATNTKLDEVERIYTSANFGVTSLNVNNRFVGDTTRQYFITNNANGNPIKGVKIKQYKNRYNESPLSGIEIFTDQDGFAAHEQVISAFDRAIVSFGKDSVQINLETYRYNYRNYNDDDDDDEKKVILFTDRPIYRPGQVVFYKGLLLAKGRDKNKILVNENVSIAFKDVNRKDIEKVEVTTNEYGTFQGSFIIPIGKLNGRMEINTAYGSIDVQVEEYKRPTFEIVFNKPNQKYKLNDSIKVQGKAASFSGYTIANAKVSYKIFRRAIYDYSLDYIQQTALYGSQAFVRTQVAIGKTNTKNDGKFELSFLAKAPNNRLNYTFDIEAEITDINGETRTKSSSINVGKKDIQLSISTSQILFLSSKLDSISFNVSNLNGEPIMAKVKAEWSMLQSPTRLMNKSPFYAENYTLNKEEWPKTFPDDDYNNELEPAKWSIKHIQYNQDLTVSNGNGELNFSSKNLIPGYYKIKLTAINSLNDTLSIDKYLIVQGQEPQKIETKIELVVPELNAITTSESAIFRVAGLANNTKGYYEVYYRNTIVEKVWLNLSPKQSIIKIKPKDNWEDSFAVQFSMVYNGTVYNYLEHVNIIDKQKQLDIKFLTFRDKLQPGEKESWKLKISNKNGEKQMAEMVATLYDASLDDLKKMDWNRSINSTFSYDFYAWAYRANDINDGSEFWFLRSYGTYYSPIIRTYENLNLFGYGYYGAYNSGYQNYIRRIQSQSKKGISPEATKKLAELEKGKIVYGIVFDFGGYAVPGAAVKTGKLSTVTNNFGVYAIDAKVGDELTVAFLGYKTAKVKIGQKKRLDVTLQSDGSSLNEVAVVGYGATKRKESVSASVSTIVGSEQLKIRGSSSLDGKVAGVSLPADMVNRISGKEFKGDTVTFNADSYGAGRKLNKIIPRTNFNESAFFYPQLKTDENGQINIEFIIPQSLTRYKMMGFAHTKDLKTASISNELVTQKQLAISANAPRFFREGDTISFSAKLNNLSGKKLNGDAYLELKNALTGKVIQILAAGNQLKKDFIIENDGNEVLKWPVIIPSGISAISYKVVAQAGKFSDGEEMTIPVLPNSMLVTESMPINVRGNTSKTFNMEKLINSSSSKTMRNQALTFEFTSNPVWYAVQALPYLMEYPYECAEQTFSRFYANSFATGIINSSPKIKEVFSQWQNTNNGEALLSNLEKNPELKSILLEETPWVRNADNETERKKRLAALFDLNRMTYELKSNFEKLEKMQYNDGSFPWFNGMPGNRYITQHIVLGIGQLKKLKLIDEKTYPTLNTMLNKAFIYLDRELVKDYKDEIAGKHFGYMPLHYLFARSYTNQINTNPDFIKAKDYYLKRITANWKTFDSYQLGQTALVLHRNGNKVEPAKIMTLLKQTAQQSDEMGMYWAKNINGWWWYQSPIETQSLLIEAFDEVASDPKSVEEMKIWLLKNKQTNDWKTTKATAAACYALLMKGYDLLAESAEPEITIGNKTMVDLGFTNAPKEAGTGYQKITIAGADVKPEMGKVEVKNNNKTIAWGALYWQYFEQLDKITPANTGVKIKKQLFIQNSTTKGNTLTPLTSTNVLTPGDLVKVRIEIYADRDMEYVHLKDMRSAGFEPVNVISQYKYQDGLGYHESTKDASTNFFIGYLRKGTYVFEYALRVTHSGNFGNGITSLQCMYAPEFTTHSEGIRVTVK</sequence>
<comment type="caution">
    <text evidence="4">The sequence shown here is derived from an EMBL/GenBank/DDBJ whole genome shotgun (WGS) entry which is preliminary data.</text>
</comment>
<dbReference type="SUPFAM" id="SSF48239">
    <property type="entry name" value="Terpenoid cyclases/Protein prenyltransferases"/>
    <property type="match status" value="1"/>
</dbReference>
<dbReference type="Gene3D" id="1.50.10.20">
    <property type="match status" value="1"/>
</dbReference>
<dbReference type="Proteomes" id="UP000292884">
    <property type="component" value="Unassembled WGS sequence"/>
</dbReference>
<keyword evidence="2" id="KW-0472">Membrane</keyword>
<dbReference type="SMART" id="SM01419">
    <property type="entry name" value="Thiol-ester_cl"/>
    <property type="match status" value="1"/>
</dbReference>
<dbReference type="PANTHER" id="PTHR40094:SF1">
    <property type="entry name" value="UBIQUITIN DOMAIN-CONTAINING PROTEIN"/>
    <property type="match status" value="1"/>
</dbReference>
<dbReference type="SMART" id="SM01360">
    <property type="entry name" value="A2M"/>
    <property type="match status" value="1"/>
</dbReference>
<dbReference type="Gene3D" id="2.60.40.1930">
    <property type="match status" value="1"/>
</dbReference>
<evidence type="ECO:0000313" key="5">
    <source>
        <dbReference type="Proteomes" id="UP000292884"/>
    </source>
</evidence>
<dbReference type="Pfam" id="PF17973">
    <property type="entry name" value="bMG10"/>
    <property type="match status" value="1"/>
</dbReference>
<reference evidence="4 5" key="1">
    <citation type="submission" date="2019-02" db="EMBL/GenBank/DDBJ databases">
        <title>Pedobacter sp. RP-1-13 sp. nov., isolated from Arctic soil.</title>
        <authorList>
            <person name="Dahal R.H."/>
        </authorList>
    </citation>
    <scope>NUCLEOTIDE SEQUENCE [LARGE SCALE GENOMIC DNA]</scope>
    <source>
        <strain evidence="4 5">RP-1-13</strain>
    </source>
</reference>
<dbReference type="PANTHER" id="PTHR40094">
    <property type="entry name" value="ALPHA-2-MACROGLOBULIN HOMOLOG"/>
    <property type="match status" value="1"/>
</dbReference>
<dbReference type="InterPro" id="IPR047565">
    <property type="entry name" value="Alpha-macroglob_thiol-ester_cl"/>
</dbReference>
<dbReference type="GO" id="GO:0004866">
    <property type="term" value="F:endopeptidase inhibitor activity"/>
    <property type="evidence" value="ECO:0007669"/>
    <property type="project" value="InterPro"/>
</dbReference>
<accession>A0A4R0MQT9</accession>
<dbReference type="Pfam" id="PF00207">
    <property type="entry name" value="A2M"/>
    <property type="match status" value="1"/>
</dbReference>
<feature type="domain" description="Alpha-2-macroglobulin" evidence="3">
    <location>
        <begin position="1437"/>
        <end position="1527"/>
    </location>
</feature>